<feature type="compositionally biased region" description="Gly residues" evidence="1">
    <location>
        <begin position="65"/>
        <end position="74"/>
    </location>
</feature>
<name>A0ABW0YXC6_9ACTN</name>
<protein>
    <recommendedName>
        <fullName evidence="5">ABC transporter permease</fullName>
    </recommendedName>
</protein>
<feature type="transmembrane region" description="Helical" evidence="2">
    <location>
        <begin position="211"/>
        <end position="228"/>
    </location>
</feature>
<keyword evidence="4" id="KW-1185">Reference proteome</keyword>
<accession>A0ABW0YXC6</accession>
<feature type="transmembrane region" description="Helical" evidence="2">
    <location>
        <begin position="329"/>
        <end position="349"/>
    </location>
</feature>
<feature type="transmembrane region" description="Helical" evidence="2">
    <location>
        <begin position="169"/>
        <end position="191"/>
    </location>
</feature>
<dbReference type="EMBL" id="JBHSPB010000004">
    <property type="protein sequence ID" value="MFC5720106.1"/>
    <property type="molecule type" value="Genomic_DNA"/>
</dbReference>
<feature type="transmembrane region" description="Helical" evidence="2">
    <location>
        <begin position="506"/>
        <end position="527"/>
    </location>
</feature>
<feature type="compositionally biased region" description="Low complexity" evidence="1">
    <location>
        <begin position="34"/>
        <end position="64"/>
    </location>
</feature>
<proteinExistence type="predicted"/>
<evidence type="ECO:0008006" key="5">
    <source>
        <dbReference type="Google" id="ProtNLM"/>
    </source>
</evidence>
<sequence length="683" mass="69259">MSAPERRGEPRERGAEASGVTEAGPARGPLAAEAPGAGRQGPATARGGAAASGGAFAGADAVPGGASGGVGAVSGGAFARADAAPGGASGGVGAVSGGALAGADAAPEDASVGADAPSEGASDGTLDDAPDGTPDDASWNEADDDRTGETLRWLRDKRRAHRRQKGREVAVVVYTLLVAALGYGGGYAFHFLRNVELGADYSGFADGAQRVLPALFALLTCGLALAAARDALWRGPVVVPGPSVGWLLAQPVRRARVLRPWFWLSAGLAVASALLPALGGAVALRVVGLAPAPTALLALLPAAVCLPLQAVCLAMAVERRPALARAVRRWTPAVVVALMLLTAQFAAAASGRRLAPLETVELWSGPWGWAAQPVLAATGAAAPAWPLALALLGLLTAAGLVLGHRDAAHVPNAQLRRRAATAQTVTSVLWTVELRAARLALLDAVGDGRIRRVRLPVPRSRRLVVVWRDAQALLRAPGRLAKALMWTVCAAGTAALGVQLDGGKRMFVLALALFLGYVAVGALAEPARLETDDVRRAAWAPYRFRTLMLQHAIVPAGVGALLGLLAGVPFAVAGAPWALLLMPVCAVPCAAAAVFAACRGPMRTHLLFTGVTTPVGDPGVLVFFAWYAAGPLLTVGGLLLALGPALTRGLDAAAVGNAAAVTAVLTAVLLYAAGRAAGRLVRR</sequence>
<feature type="transmembrane region" description="Helical" evidence="2">
    <location>
        <begin position="619"/>
        <end position="642"/>
    </location>
</feature>
<feature type="region of interest" description="Disordered" evidence="1">
    <location>
        <begin position="106"/>
        <end position="145"/>
    </location>
</feature>
<keyword evidence="2" id="KW-0472">Membrane</keyword>
<keyword evidence="2" id="KW-0812">Transmembrane</keyword>
<feature type="transmembrane region" description="Helical" evidence="2">
    <location>
        <begin position="577"/>
        <end position="598"/>
    </location>
</feature>
<feature type="transmembrane region" description="Helical" evidence="2">
    <location>
        <begin position="261"/>
        <end position="284"/>
    </location>
</feature>
<dbReference type="Proteomes" id="UP001596083">
    <property type="component" value="Unassembled WGS sequence"/>
</dbReference>
<feature type="transmembrane region" description="Helical" evidence="2">
    <location>
        <begin position="654"/>
        <end position="673"/>
    </location>
</feature>
<keyword evidence="2" id="KW-1133">Transmembrane helix</keyword>
<feature type="transmembrane region" description="Helical" evidence="2">
    <location>
        <begin position="369"/>
        <end position="395"/>
    </location>
</feature>
<organism evidence="3 4">
    <name type="scientific">Streptomyces gamaensis</name>
    <dbReference type="NCBI Taxonomy" id="1763542"/>
    <lineage>
        <taxon>Bacteria</taxon>
        <taxon>Bacillati</taxon>
        <taxon>Actinomycetota</taxon>
        <taxon>Actinomycetes</taxon>
        <taxon>Kitasatosporales</taxon>
        <taxon>Streptomycetaceae</taxon>
        <taxon>Streptomyces</taxon>
    </lineage>
</organism>
<evidence type="ECO:0000256" key="1">
    <source>
        <dbReference type="SAM" id="MobiDB-lite"/>
    </source>
</evidence>
<feature type="transmembrane region" description="Helical" evidence="2">
    <location>
        <begin position="483"/>
        <end position="500"/>
    </location>
</feature>
<evidence type="ECO:0000313" key="3">
    <source>
        <dbReference type="EMBL" id="MFC5720106.1"/>
    </source>
</evidence>
<feature type="transmembrane region" description="Helical" evidence="2">
    <location>
        <begin position="296"/>
        <end position="317"/>
    </location>
</feature>
<feature type="region of interest" description="Disordered" evidence="1">
    <location>
        <begin position="1"/>
        <end position="74"/>
    </location>
</feature>
<feature type="compositionally biased region" description="Basic and acidic residues" evidence="1">
    <location>
        <begin position="1"/>
        <end position="15"/>
    </location>
</feature>
<feature type="compositionally biased region" description="Acidic residues" evidence="1">
    <location>
        <begin position="125"/>
        <end position="134"/>
    </location>
</feature>
<dbReference type="RefSeq" id="WP_390315213.1">
    <property type="nucleotide sequence ID" value="NZ_JBHSPB010000004.1"/>
</dbReference>
<feature type="transmembrane region" description="Helical" evidence="2">
    <location>
        <begin position="548"/>
        <end position="571"/>
    </location>
</feature>
<reference evidence="4" key="1">
    <citation type="journal article" date="2019" name="Int. J. Syst. Evol. Microbiol.">
        <title>The Global Catalogue of Microorganisms (GCM) 10K type strain sequencing project: providing services to taxonomists for standard genome sequencing and annotation.</title>
        <authorList>
            <consortium name="The Broad Institute Genomics Platform"/>
            <consortium name="The Broad Institute Genome Sequencing Center for Infectious Disease"/>
            <person name="Wu L."/>
            <person name="Ma J."/>
        </authorList>
    </citation>
    <scope>NUCLEOTIDE SEQUENCE [LARGE SCALE GENOMIC DNA]</scope>
    <source>
        <strain evidence="4">CGMCC 4.7304</strain>
    </source>
</reference>
<comment type="caution">
    <text evidence="3">The sequence shown here is derived from an EMBL/GenBank/DDBJ whole genome shotgun (WGS) entry which is preliminary data.</text>
</comment>
<evidence type="ECO:0000313" key="4">
    <source>
        <dbReference type="Proteomes" id="UP001596083"/>
    </source>
</evidence>
<evidence type="ECO:0000256" key="2">
    <source>
        <dbReference type="SAM" id="Phobius"/>
    </source>
</evidence>
<gene>
    <name evidence="3" type="ORF">ACFP1Z_07980</name>
</gene>